<dbReference type="Proteomes" id="UP000230605">
    <property type="component" value="Chromosome 1"/>
</dbReference>
<keyword evidence="7" id="KW-0560">Oxidoreductase</keyword>
<evidence type="ECO:0000313" key="9">
    <source>
        <dbReference type="EMBL" id="PIB02129.1"/>
    </source>
</evidence>
<evidence type="ECO:0000256" key="7">
    <source>
        <dbReference type="RuleBase" id="RU000461"/>
    </source>
</evidence>
<dbReference type="GO" id="GO:0020037">
    <property type="term" value="F:heme binding"/>
    <property type="evidence" value="ECO:0007669"/>
    <property type="project" value="InterPro"/>
</dbReference>
<dbReference type="PRINTS" id="PR00385">
    <property type="entry name" value="P450"/>
</dbReference>
<evidence type="ECO:0000256" key="5">
    <source>
        <dbReference type="ARBA" id="ARBA00023004"/>
    </source>
</evidence>
<gene>
    <name evidence="9" type="ORF">CB0940_00516</name>
    <name evidence="10" type="ORF">RHO25_000538</name>
</gene>
<keyword evidence="5 6" id="KW-0408">Iron</keyword>
<keyword evidence="4 6" id="KW-0479">Metal-binding</keyword>
<comment type="cofactor">
    <cofactor evidence="1 6">
        <name>heme</name>
        <dbReference type="ChEBI" id="CHEBI:30413"/>
    </cofactor>
</comment>
<protein>
    <submittedName>
        <fullName evidence="9">Isotrichodermin C-15 hydroxylase</fullName>
    </submittedName>
</protein>
<dbReference type="GO" id="GO:0016705">
    <property type="term" value="F:oxidoreductase activity, acting on paired donors, with incorporation or reduction of molecular oxygen"/>
    <property type="evidence" value="ECO:0007669"/>
    <property type="project" value="InterPro"/>
</dbReference>
<evidence type="ECO:0000256" key="4">
    <source>
        <dbReference type="ARBA" id="ARBA00022723"/>
    </source>
</evidence>
<dbReference type="SUPFAM" id="SSF48264">
    <property type="entry name" value="Cytochrome P450"/>
    <property type="match status" value="1"/>
</dbReference>
<reference evidence="9 11" key="1">
    <citation type="submission" date="2015-10" db="EMBL/GenBank/DDBJ databases">
        <title>The cercosporin biosynthetic gene cluster was horizontally transferred to several fungal lineages and shown to be expanded in Cercospora beticola based on microsynteny with recipient genomes.</title>
        <authorList>
            <person name="De Jonge R."/>
            <person name="Ebert M.K."/>
            <person name="Suttle J.C."/>
            <person name="Jurick Ii W.M."/>
            <person name="Secor G.A."/>
            <person name="Thomma B.P."/>
            <person name="Van De Peer Y."/>
            <person name="Bolton M.D."/>
        </authorList>
    </citation>
    <scope>NUCLEOTIDE SEQUENCE [LARGE SCALE GENOMIC DNA]</scope>
    <source>
        <strain evidence="9 11">09-40</strain>
    </source>
</reference>
<comment type="similarity">
    <text evidence="2 7">Belongs to the cytochrome P450 family.</text>
</comment>
<dbReference type="InterPro" id="IPR036396">
    <property type="entry name" value="Cyt_P450_sf"/>
</dbReference>
<evidence type="ECO:0000256" key="6">
    <source>
        <dbReference type="PIRSR" id="PIRSR602401-1"/>
    </source>
</evidence>
<keyword evidence="7" id="KW-0503">Monooxygenase</keyword>
<dbReference type="PANTHER" id="PTHR24305:SF210">
    <property type="entry name" value="CYTOCHROME P450 MONOOXYGENASE ASQL-RELATED"/>
    <property type="match status" value="1"/>
</dbReference>
<dbReference type="GO" id="GO:0004497">
    <property type="term" value="F:monooxygenase activity"/>
    <property type="evidence" value="ECO:0007669"/>
    <property type="project" value="UniProtKB-KW"/>
</dbReference>
<evidence type="ECO:0000313" key="10">
    <source>
        <dbReference type="EMBL" id="WPA95934.1"/>
    </source>
</evidence>
<dbReference type="InterPro" id="IPR017972">
    <property type="entry name" value="Cyt_P450_CS"/>
</dbReference>
<dbReference type="Pfam" id="PF00067">
    <property type="entry name" value="p450"/>
    <property type="match status" value="1"/>
</dbReference>
<dbReference type="Gene3D" id="1.10.630.10">
    <property type="entry name" value="Cytochrome P450"/>
    <property type="match status" value="1"/>
</dbReference>
<keyword evidence="8" id="KW-0472">Membrane</keyword>
<evidence type="ECO:0000256" key="8">
    <source>
        <dbReference type="SAM" id="Phobius"/>
    </source>
</evidence>
<evidence type="ECO:0000313" key="12">
    <source>
        <dbReference type="Proteomes" id="UP001302367"/>
    </source>
</evidence>
<keyword evidence="8" id="KW-1133">Transmembrane helix</keyword>
<dbReference type="GO" id="GO:0005506">
    <property type="term" value="F:iron ion binding"/>
    <property type="evidence" value="ECO:0007669"/>
    <property type="project" value="InterPro"/>
</dbReference>
<dbReference type="CDD" id="cd11058">
    <property type="entry name" value="CYP60B-like"/>
    <property type="match status" value="1"/>
</dbReference>
<feature type="transmembrane region" description="Helical" evidence="8">
    <location>
        <begin position="20"/>
        <end position="41"/>
    </location>
</feature>
<keyword evidence="8" id="KW-0812">Transmembrane</keyword>
<name>A0A2G5IBH0_CERBT</name>
<dbReference type="OrthoDB" id="1470350at2759"/>
<evidence type="ECO:0000313" key="11">
    <source>
        <dbReference type="Proteomes" id="UP000230605"/>
    </source>
</evidence>
<dbReference type="PROSITE" id="PS00086">
    <property type="entry name" value="CYTOCHROME_P450"/>
    <property type="match status" value="1"/>
</dbReference>
<dbReference type="InterPro" id="IPR002401">
    <property type="entry name" value="Cyt_P450_E_grp-I"/>
</dbReference>
<organism evidence="9 11">
    <name type="scientific">Cercospora beticola</name>
    <name type="common">Sugarbeet leaf spot fungus</name>
    <dbReference type="NCBI Taxonomy" id="122368"/>
    <lineage>
        <taxon>Eukaryota</taxon>
        <taxon>Fungi</taxon>
        <taxon>Dikarya</taxon>
        <taxon>Ascomycota</taxon>
        <taxon>Pezizomycotina</taxon>
        <taxon>Dothideomycetes</taxon>
        <taxon>Dothideomycetidae</taxon>
        <taxon>Mycosphaerellales</taxon>
        <taxon>Mycosphaerellaceae</taxon>
        <taxon>Cercospora</taxon>
    </lineage>
</organism>
<evidence type="ECO:0000256" key="2">
    <source>
        <dbReference type="ARBA" id="ARBA00010617"/>
    </source>
</evidence>
<keyword evidence="3 6" id="KW-0349">Heme</keyword>
<dbReference type="Proteomes" id="UP001302367">
    <property type="component" value="Chromosome 1"/>
</dbReference>
<dbReference type="PRINTS" id="PR00463">
    <property type="entry name" value="EP450I"/>
</dbReference>
<proteinExistence type="inferred from homology"/>
<dbReference type="AlphaFoldDB" id="A0A2G5IBH0"/>
<dbReference type="EMBL" id="LKMD01000100">
    <property type="protein sequence ID" value="PIB02129.1"/>
    <property type="molecule type" value="Genomic_DNA"/>
</dbReference>
<evidence type="ECO:0000256" key="1">
    <source>
        <dbReference type="ARBA" id="ARBA00001971"/>
    </source>
</evidence>
<sequence length="509" mass="58155">MLVHDLPVIGSLSPNEIAKISGSCVLLYLLYHVAAAFYTAYLGPLRKYPGPPLRALTNIPLLRATARGDEDLINVELHKKYGPVVRVAPKQLSYAGGAQAWKDIYGHRKQGQASNDKYRPFYGQNFNGVDHLITADDADHTRQRRVVSHSFADRTLKDLEPLLMRWVTKMKDRLDGYAQSGEKVDLLKYYNCTTFDIMGDLTFSESLGMLDNGDYSPWVKTIFNGIKIGTKLRTFRELNAVTDWIFERFISRNPKVAKSRAEHWNYSAERVARRLERTPETPDLWTKIIEKGEGGKGLTYGEHESNASLFMIAGTETTATLLSGATYNLLRNPEYLSKLTKEIREAFSSYEEINIESVQRLKYLHAVLQESLRIYPPVPARLPRITPKGGAIICDGFVPEGTQIGVHQLSTYRNEANFKSPYEFRPERWLGDPVYKDDDLNSLEPFSYGPRNCLGKNLAWHEMRLILTTVLYQFDLKLCEESEGWNEQKIYIIWEKKPLMVELSPAKKD</sequence>
<dbReference type="PANTHER" id="PTHR24305">
    <property type="entry name" value="CYTOCHROME P450"/>
    <property type="match status" value="1"/>
</dbReference>
<feature type="binding site" description="axial binding residue" evidence="6">
    <location>
        <position position="453"/>
    </location>
    <ligand>
        <name>heme</name>
        <dbReference type="ChEBI" id="CHEBI:30413"/>
    </ligand>
    <ligandPart>
        <name>Fe</name>
        <dbReference type="ChEBI" id="CHEBI:18248"/>
    </ligandPart>
</feature>
<dbReference type="InterPro" id="IPR001128">
    <property type="entry name" value="Cyt_P450"/>
</dbReference>
<evidence type="ECO:0000256" key="3">
    <source>
        <dbReference type="ARBA" id="ARBA00022617"/>
    </source>
</evidence>
<dbReference type="EMBL" id="CP134184">
    <property type="protein sequence ID" value="WPA95934.1"/>
    <property type="molecule type" value="Genomic_DNA"/>
</dbReference>
<accession>A0A2G5IBH0</accession>
<keyword evidence="12" id="KW-1185">Reference proteome</keyword>
<dbReference type="InterPro" id="IPR050121">
    <property type="entry name" value="Cytochrome_P450_monoxygenase"/>
</dbReference>
<reference evidence="10 12" key="2">
    <citation type="submission" date="2023-09" db="EMBL/GenBank/DDBJ databases">
        <title>Complete-Gapless Cercospora beticola genome.</title>
        <authorList>
            <person name="Wyatt N.A."/>
            <person name="Spanner R.E."/>
            <person name="Bolton M.D."/>
        </authorList>
    </citation>
    <scope>NUCLEOTIDE SEQUENCE [LARGE SCALE GENOMIC DNA]</scope>
    <source>
        <strain evidence="10">Cb09-40</strain>
    </source>
</reference>